<dbReference type="RefSeq" id="WP_271756034.1">
    <property type="nucleotide sequence ID" value="NZ_JAQLEC010000001.1"/>
</dbReference>
<organism evidence="1 2">
    <name type="scientific">Collinsella aerofaciens</name>
    <dbReference type="NCBI Taxonomy" id="74426"/>
    <lineage>
        <taxon>Bacteria</taxon>
        <taxon>Bacillati</taxon>
        <taxon>Actinomycetota</taxon>
        <taxon>Coriobacteriia</taxon>
        <taxon>Coriobacteriales</taxon>
        <taxon>Coriobacteriaceae</taxon>
        <taxon>Collinsella</taxon>
    </lineage>
</organism>
<name>A0AAW6AHY7_9ACTN</name>
<dbReference type="Proteomes" id="UP001212741">
    <property type="component" value="Unassembled WGS sequence"/>
</dbReference>
<evidence type="ECO:0000313" key="1">
    <source>
        <dbReference type="EMBL" id="MDB1838093.1"/>
    </source>
</evidence>
<protein>
    <recommendedName>
        <fullName evidence="3">Preprotein translocase subunit SecB</fullName>
    </recommendedName>
</protein>
<evidence type="ECO:0008006" key="3">
    <source>
        <dbReference type="Google" id="ProtNLM"/>
    </source>
</evidence>
<accession>A0AAW6AHY7</accession>
<dbReference type="AlphaFoldDB" id="A0AAW6AHY7"/>
<proteinExistence type="predicted"/>
<gene>
    <name evidence="1" type="ORF">PMW86_00590</name>
</gene>
<reference evidence="1" key="1">
    <citation type="submission" date="2023-01" db="EMBL/GenBank/DDBJ databases">
        <title>Human gut microbiome strain richness.</title>
        <authorList>
            <person name="Chen-Liaw A."/>
        </authorList>
    </citation>
    <scope>NUCLEOTIDE SEQUENCE</scope>
    <source>
        <strain evidence="1">D54st1_D6_D54t1_190329</strain>
    </source>
</reference>
<sequence>MSGDFIAPIQIVNLFVVDSDFHIEDSPSDNMELKVDVSYQDVHLWKKGNDARASLKMCVIGSLLDRDVGAQEKMHAGVTVSISVSAQMPMNSLNDEARHYLLSNAISMAYAHAKSYLMVVTGLSPMGALTLPAILPAELSADCDVPFQSE</sequence>
<dbReference type="EMBL" id="JAQLEC010000001">
    <property type="protein sequence ID" value="MDB1838093.1"/>
    <property type="molecule type" value="Genomic_DNA"/>
</dbReference>
<comment type="caution">
    <text evidence="1">The sequence shown here is derived from an EMBL/GenBank/DDBJ whole genome shotgun (WGS) entry which is preliminary data.</text>
</comment>
<evidence type="ECO:0000313" key="2">
    <source>
        <dbReference type="Proteomes" id="UP001212741"/>
    </source>
</evidence>